<evidence type="ECO:0000256" key="1">
    <source>
        <dbReference type="SAM" id="Phobius"/>
    </source>
</evidence>
<evidence type="ECO:0000313" key="2">
    <source>
        <dbReference type="EMBL" id="TWH72592.1"/>
    </source>
</evidence>
<gene>
    <name evidence="2" type="ORF">JD78_01108</name>
</gene>
<evidence type="ECO:0008006" key="4">
    <source>
        <dbReference type="Google" id="ProtNLM"/>
    </source>
</evidence>
<proteinExistence type="predicted"/>
<accession>A0A562INW8</accession>
<keyword evidence="3" id="KW-1185">Reference proteome</keyword>
<organism evidence="2 3">
    <name type="scientific">Modestobacter roseus</name>
    <dbReference type="NCBI Taxonomy" id="1181884"/>
    <lineage>
        <taxon>Bacteria</taxon>
        <taxon>Bacillati</taxon>
        <taxon>Actinomycetota</taxon>
        <taxon>Actinomycetes</taxon>
        <taxon>Geodermatophilales</taxon>
        <taxon>Geodermatophilaceae</taxon>
        <taxon>Modestobacter</taxon>
    </lineage>
</organism>
<keyword evidence="1" id="KW-1133">Transmembrane helix</keyword>
<dbReference type="Proteomes" id="UP000321490">
    <property type="component" value="Unassembled WGS sequence"/>
</dbReference>
<comment type="caution">
    <text evidence="2">The sequence shown here is derived from an EMBL/GenBank/DDBJ whole genome shotgun (WGS) entry which is preliminary data.</text>
</comment>
<evidence type="ECO:0000313" key="3">
    <source>
        <dbReference type="Proteomes" id="UP000321490"/>
    </source>
</evidence>
<keyword evidence="1" id="KW-0812">Transmembrane</keyword>
<dbReference type="AlphaFoldDB" id="A0A562INW8"/>
<reference evidence="2 3" key="1">
    <citation type="submission" date="2019-07" db="EMBL/GenBank/DDBJ databases">
        <title>R&amp;d 2014.</title>
        <authorList>
            <person name="Klenk H.-P."/>
        </authorList>
    </citation>
    <scope>NUCLEOTIDE SEQUENCE [LARGE SCALE GENOMIC DNA]</scope>
    <source>
        <strain evidence="2 3">DSM 45764</strain>
    </source>
</reference>
<dbReference type="RefSeq" id="WP_166521012.1">
    <property type="nucleotide sequence ID" value="NZ_VLKF01000001.1"/>
</dbReference>
<keyword evidence="1" id="KW-0472">Membrane</keyword>
<name>A0A562INW8_9ACTN</name>
<dbReference type="EMBL" id="VLKF01000001">
    <property type="protein sequence ID" value="TWH72592.1"/>
    <property type="molecule type" value="Genomic_DNA"/>
</dbReference>
<feature type="transmembrane region" description="Helical" evidence="1">
    <location>
        <begin position="6"/>
        <end position="24"/>
    </location>
</feature>
<sequence length="148" mass="17064">MFDGEDLVRLLIIYSLIVVGLVVFRRARIKRLGRRQVTGTTPVAVRTVQGVHRQVPDRWQRRLAEPRPGRLDLSRWLVDGRSHVVLDVLVVRRGERPTTWWERSRTDDLLDVVLTVQTTTGELEVAVGRAQAEWLRTQLTPIPVLDED</sequence>
<protein>
    <recommendedName>
        <fullName evidence="4">DUF2550 family protein</fullName>
    </recommendedName>
</protein>